<organism evidence="2 3">
    <name type="scientific">Dryococelus australis</name>
    <dbReference type="NCBI Taxonomy" id="614101"/>
    <lineage>
        <taxon>Eukaryota</taxon>
        <taxon>Metazoa</taxon>
        <taxon>Ecdysozoa</taxon>
        <taxon>Arthropoda</taxon>
        <taxon>Hexapoda</taxon>
        <taxon>Insecta</taxon>
        <taxon>Pterygota</taxon>
        <taxon>Neoptera</taxon>
        <taxon>Polyneoptera</taxon>
        <taxon>Phasmatodea</taxon>
        <taxon>Verophasmatodea</taxon>
        <taxon>Anareolatae</taxon>
        <taxon>Phasmatidae</taxon>
        <taxon>Eurycanthinae</taxon>
        <taxon>Dryococelus</taxon>
    </lineage>
</organism>
<dbReference type="Proteomes" id="UP001159363">
    <property type="component" value="Chromosome 3"/>
</dbReference>
<feature type="signal peptide" evidence="1">
    <location>
        <begin position="1"/>
        <end position="23"/>
    </location>
</feature>
<gene>
    <name evidence="2" type="ORF">PR048_008607</name>
</gene>
<keyword evidence="3" id="KW-1185">Reference proteome</keyword>
<feature type="chain" id="PRO_5047009772" evidence="1">
    <location>
        <begin position="24"/>
        <end position="148"/>
    </location>
</feature>
<evidence type="ECO:0000256" key="1">
    <source>
        <dbReference type="SAM" id="SignalP"/>
    </source>
</evidence>
<name>A0ABQ9HXL5_9NEOP</name>
<sequence length="148" mass="16670">MAQQHFRKLLVCWLLLKIKPGCGVKISILYVMQFLTASWESLESQTISNCFKKTGFGEDMSTALFEVSDNCESPWKNKTYVKKTCVRIATKRRNKSTATSTSKPMCVDVAEHLEKLRSCVTSTSDVPSDVIKSSGNFESYVLLQITEL</sequence>
<evidence type="ECO:0000313" key="2">
    <source>
        <dbReference type="EMBL" id="KAJ8889113.1"/>
    </source>
</evidence>
<comment type="caution">
    <text evidence="2">The sequence shown here is derived from an EMBL/GenBank/DDBJ whole genome shotgun (WGS) entry which is preliminary data.</text>
</comment>
<keyword evidence="1" id="KW-0732">Signal</keyword>
<proteinExistence type="predicted"/>
<reference evidence="2 3" key="1">
    <citation type="submission" date="2023-02" db="EMBL/GenBank/DDBJ databases">
        <title>LHISI_Scaffold_Assembly.</title>
        <authorList>
            <person name="Stuart O.P."/>
            <person name="Cleave R."/>
            <person name="Magrath M.J.L."/>
            <person name="Mikheyev A.S."/>
        </authorList>
    </citation>
    <scope>NUCLEOTIDE SEQUENCE [LARGE SCALE GENOMIC DNA]</scope>
    <source>
        <strain evidence="2">Daus_M_001</strain>
        <tissue evidence="2">Leg muscle</tissue>
    </source>
</reference>
<evidence type="ECO:0000313" key="3">
    <source>
        <dbReference type="Proteomes" id="UP001159363"/>
    </source>
</evidence>
<protein>
    <submittedName>
        <fullName evidence="2">Uncharacterized protein</fullName>
    </submittedName>
</protein>
<dbReference type="EMBL" id="JARBHB010000003">
    <property type="protein sequence ID" value="KAJ8889113.1"/>
    <property type="molecule type" value="Genomic_DNA"/>
</dbReference>
<accession>A0ABQ9HXL5</accession>